<dbReference type="AlphaFoldDB" id="A0A915K880"/>
<evidence type="ECO:0000256" key="2">
    <source>
        <dbReference type="ARBA" id="ARBA00006175"/>
    </source>
</evidence>
<accession>A0A915K880</accession>
<dbReference type="Gene3D" id="1.20.1080.10">
    <property type="entry name" value="Glycerol uptake facilitator protein"/>
    <property type="match status" value="1"/>
</dbReference>
<organism evidence="10 11">
    <name type="scientific">Romanomermis culicivorax</name>
    <name type="common">Nematode worm</name>
    <dbReference type="NCBI Taxonomy" id="13658"/>
    <lineage>
        <taxon>Eukaryota</taxon>
        <taxon>Metazoa</taxon>
        <taxon>Ecdysozoa</taxon>
        <taxon>Nematoda</taxon>
        <taxon>Enoplea</taxon>
        <taxon>Dorylaimia</taxon>
        <taxon>Mermithida</taxon>
        <taxon>Mermithoidea</taxon>
        <taxon>Mermithidae</taxon>
        <taxon>Romanomermis</taxon>
    </lineage>
</organism>
<evidence type="ECO:0000256" key="4">
    <source>
        <dbReference type="ARBA" id="ARBA00022692"/>
    </source>
</evidence>
<keyword evidence="10" id="KW-1185">Reference proteome</keyword>
<feature type="transmembrane region" description="Helical" evidence="9">
    <location>
        <begin position="72"/>
        <end position="97"/>
    </location>
</feature>
<reference evidence="11" key="1">
    <citation type="submission" date="2022-11" db="UniProtKB">
        <authorList>
            <consortium name="WormBaseParasite"/>
        </authorList>
    </citation>
    <scope>IDENTIFICATION</scope>
</reference>
<keyword evidence="3 8" id="KW-0813">Transport</keyword>
<evidence type="ECO:0000256" key="5">
    <source>
        <dbReference type="ARBA" id="ARBA00022989"/>
    </source>
</evidence>
<protein>
    <submittedName>
        <fullName evidence="11">Aquaporin</fullName>
    </submittedName>
</protein>
<dbReference type="PANTHER" id="PTHR43829">
    <property type="entry name" value="AQUAPORIN OR AQUAGLYCEROPORIN RELATED"/>
    <property type="match status" value="1"/>
</dbReference>
<dbReference type="OMA" id="CFCTTII"/>
<comment type="function">
    <text evidence="7">Aquaglyceroporin that may modulate the water content and osmolytes during anhydrobiosis.</text>
</comment>
<evidence type="ECO:0000256" key="3">
    <source>
        <dbReference type="ARBA" id="ARBA00022448"/>
    </source>
</evidence>
<dbReference type="GO" id="GO:0015254">
    <property type="term" value="F:glycerol channel activity"/>
    <property type="evidence" value="ECO:0007669"/>
    <property type="project" value="TreeGrafter"/>
</dbReference>
<keyword evidence="6 9" id="KW-0472">Membrane</keyword>
<evidence type="ECO:0000256" key="8">
    <source>
        <dbReference type="RuleBase" id="RU000477"/>
    </source>
</evidence>
<dbReference type="InterPro" id="IPR000425">
    <property type="entry name" value="MIP"/>
</dbReference>
<dbReference type="GO" id="GO:0015250">
    <property type="term" value="F:water channel activity"/>
    <property type="evidence" value="ECO:0007669"/>
    <property type="project" value="TreeGrafter"/>
</dbReference>
<evidence type="ECO:0000256" key="9">
    <source>
        <dbReference type="SAM" id="Phobius"/>
    </source>
</evidence>
<proteinExistence type="inferred from homology"/>
<dbReference type="Pfam" id="PF00230">
    <property type="entry name" value="MIP"/>
    <property type="match status" value="1"/>
</dbReference>
<dbReference type="PRINTS" id="PR00783">
    <property type="entry name" value="MINTRINSICP"/>
</dbReference>
<comment type="subcellular location">
    <subcellularLocation>
        <location evidence="1">Membrane</location>
        <topology evidence="1">Multi-pass membrane protein</topology>
    </subcellularLocation>
</comment>
<dbReference type="PANTHER" id="PTHR43829:SF9">
    <property type="entry name" value="AQUAPORIN-9"/>
    <property type="match status" value="1"/>
</dbReference>
<keyword evidence="4 8" id="KW-0812">Transmembrane</keyword>
<dbReference type="WBParaSite" id="nRc.2.0.1.t34932-RA">
    <property type="protein sequence ID" value="nRc.2.0.1.t34932-RA"/>
    <property type="gene ID" value="nRc.2.0.1.g34932"/>
</dbReference>
<evidence type="ECO:0000313" key="11">
    <source>
        <dbReference type="WBParaSite" id="nRc.2.0.1.t34932-RA"/>
    </source>
</evidence>
<evidence type="ECO:0000256" key="6">
    <source>
        <dbReference type="ARBA" id="ARBA00023136"/>
    </source>
</evidence>
<name>A0A915K880_ROMCU</name>
<evidence type="ECO:0000256" key="7">
    <source>
        <dbReference type="ARBA" id="ARBA00045280"/>
    </source>
</evidence>
<comment type="similarity">
    <text evidence="2 8">Belongs to the MIP/aquaporin (TC 1.A.8) family.</text>
</comment>
<dbReference type="InterPro" id="IPR023271">
    <property type="entry name" value="Aquaporin-like"/>
</dbReference>
<dbReference type="GO" id="GO:0016323">
    <property type="term" value="C:basolateral plasma membrane"/>
    <property type="evidence" value="ECO:0007669"/>
    <property type="project" value="TreeGrafter"/>
</dbReference>
<keyword evidence="5 9" id="KW-1133">Transmembrane helix</keyword>
<dbReference type="SUPFAM" id="SSF81338">
    <property type="entry name" value="Aquaporin-like"/>
    <property type="match status" value="1"/>
</dbReference>
<dbReference type="Proteomes" id="UP000887565">
    <property type="component" value="Unplaced"/>
</dbReference>
<evidence type="ECO:0000256" key="1">
    <source>
        <dbReference type="ARBA" id="ARBA00004141"/>
    </source>
</evidence>
<dbReference type="InterPro" id="IPR050363">
    <property type="entry name" value="MIP/Aquaporin"/>
</dbReference>
<evidence type="ECO:0000313" key="10">
    <source>
        <dbReference type="Proteomes" id="UP000887565"/>
    </source>
</evidence>
<sequence>MYILLCTDAINQFDGGIRQVYGPQATAGIFATYPQDYLSIGGGWIDQIVGTAVLTQLVFAVTDPRNHAVPKFLIPLLVGLVVTLIGLSLGFNCGFAINPARDLGPRIFTAMAGYGAEVFT</sequence>